<dbReference type="InterPro" id="IPR018077">
    <property type="entry name" value="Glyco_hydro_fam25_subgr"/>
</dbReference>
<dbReference type="Pfam" id="PF01183">
    <property type="entry name" value="Glyco_hydro_25"/>
    <property type="match status" value="1"/>
</dbReference>
<keyword evidence="3" id="KW-0326">Glycosidase</keyword>
<dbReference type="GO" id="GO:0016052">
    <property type="term" value="P:carbohydrate catabolic process"/>
    <property type="evidence" value="ECO:0007669"/>
    <property type="project" value="TreeGrafter"/>
</dbReference>
<comment type="caution">
    <text evidence="4">The sequence shown here is derived from an EMBL/GenBank/DDBJ whole genome shotgun (WGS) entry which is preliminary data.</text>
</comment>
<organism evidence="4 5">
    <name type="scientific">Lactococcus cremoris subsp. cremoris IBB477</name>
    <dbReference type="NCBI Taxonomy" id="1449093"/>
    <lineage>
        <taxon>Bacteria</taxon>
        <taxon>Bacillati</taxon>
        <taxon>Bacillota</taxon>
        <taxon>Bacilli</taxon>
        <taxon>Lactobacillales</taxon>
        <taxon>Streptococcaceae</taxon>
        <taxon>Lactococcus</taxon>
        <taxon>Lactococcus cremoris subsp. cremoris</taxon>
    </lineage>
</organism>
<name>A0A1E7G5R0_LACLC</name>
<evidence type="ECO:0000256" key="1">
    <source>
        <dbReference type="ARBA" id="ARBA00010646"/>
    </source>
</evidence>
<dbReference type="GO" id="GO:0016998">
    <property type="term" value="P:cell wall macromolecule catabolic process"/>
    <property type="evidence" value="ECO:0007669"/>
    <property type="project" value="InterPro"/>
</dbReference>
<reference evidence="4 5" key="1">
    <citation type="journal article" date="2016" name="Appl. Microbiol. Biotechnol.">
        <title>Adhesion of the genome-sequenced Lactococcus lactis subsp. cremoris IBB477 strain is mediated by specific molecular determinants.</title>
        <authorList>
            <person name="Radziwill-Bienkowska J.M."/>
            <person name="Le D.T."/>
            <person name="Szczesny P."/>
            <person name="Duviau M.P."/>
            <person name="Aleksandrzak-Piekarczyk T."/>
            <person name="Loubiere P."/>
            <person name="Mercier-Bonin M."/>
            <person name="Bardowski J.K."/>
            <person name="Kowalczyk M."/>
        </authorList>
    </citation>
    <scope>NUCLEOTIDE SEQUENCE [LARGE SCALE GENOMIC DNA]</scope>
    <source>
        <strain evidence="4 5">IBB477</strain>
    </source>
</reference>
<dbReference type="SUPFAM" id="SSF51445">
    <property type="entry name" value="(Trans)glycosidases"/>
    <property type="match status" value="1"/>
</dbReference>
<keyword evidence="2" id="KW-0378">Hydrolase</keyword>
<dbReference type="RefSeq" id="WP_075070454.1">
    <property type="nucleotide sequence ID" value="NZ_CM007353.1"/>
</dbReference>
<dbReference type="PANTHER" id="PTHR34135:SF2">
    <property type="entry name" value="LYSOZYME"/>
    <property type="match status" value="1"/>
</dbReference>
<dbReference type="InterPro" id="IPR002053">
    <property type="entry name" value="Glyco_hydro_25"/>
</dbReference>
<sequence>MNGYDISSYQAELNAGIVPSDFVFIKVTEGTNYINPTWKEQAGQTTQAGKLLGFYHFASTGNPIAEADFFISVVKDYIGKAVLVLDFEAGAINAWGNVGARQFLNRVKEKTGINPMIYMSAEVTRQFNWSTLSNTNALWVAQYASTSPTGYQSAPWSDGQGYGAWSSAAIHQYSSSGTLMNWNGQLDLNLAYINSAQWKELAGGNSTPQNNNNSNTNSQLEDDDLMKFTYKIIDAKTNKSQGTVYYYDGNKIVALSNGDQLKIIHQIYKDTTGKEMKHYDWRTDAPWYVRFMQAINQKAVEVAWK</sequence>
<dbReference type="GO" id="GO:0009253">
    <property type="term" value="P:peptidoglycan catabolic process"/>
    <property type="evidence" value="ECO:0007669"/>
    <property type="project" value="InterPro"/>
</dbReference>
<gene>
    <name evidence="4" type="ORF">AJ89_03260</name>
</gene>
<dbReference type="Proteomes" id="UP000176236">
    <property type="component" value="Chromosome"/>
</dbReference>
<dbReference type="Gene3D" id="3.20.20.80">
    <property type="entry name" value="Glycosidases"/>
    <property type="match status" value="1"/>
</dbReference>
<evidence type="ECO:0000313" key="5">
    <source>
        <dbReference type="Proteomes" id="UP000176236"/>
    </source>
</evidence>
<dbReference type="PROSITE" id="PS51904">
    <property type="entry name" value="GLYCOSYL_HYDROL_F25_2"/>
    <property type="match status" value="1"/>
</dbReference>
<dbReference type="PANTHER" id="PTHR34135">
    <property type="entry name" value="LYSOZYME"/>
    <property type="match status" value="1"/>
</dbReference>
<dbReference type="AlphaFoldDB" id="A0A1E7G5R0"/>
<dbReference type="SMART" id="SM00641">
    <property type="entry name" value="Glyco_25"/>
    <property type="match status" value="1"/>
</dbReference>
<dbReference type="GO" id="GO:0003796">
    <property type="term" value="F:lysozyme activity"/>
    <property type="evidence" value="ECO:0007669"/>
    <property type="project" value="InterPro"/>
</dbReference>
<evidence type="ECO:0000256" key="2">
    <source>
        <dbReference type="ARBA" id="ARBA00022801"/>
    </source>
</evidence>
<comment type="similarity">
    <text evidence="1">Belongs to the glycosyl hydrolase 25 family.</text>
</comment>
<evidence type="ECO:0000313" key="4">
    <source>
        <dbReference type="EMBL" id="OEU40273.1"/>
    </source>
</evidence>
<accession>A0A1E7G5R0</accession>
<evidence type="ECO:0000256" key="3">
    <source>
        <dbReference type="ARBA" id="ARBA00023295"/>
    </source>
</evidence>
<proteinExistence type="inferred from homology"/>
<dbReference type="EMBL" id="JMMZ01000008">
    <property type="protein sequence ID" value="OEU40273.1"/>
    <property type="molecule type" value="Genomic_DNA"/>
</dbReference>
<protein>
    <submittedName>
        <fullName evidence="4">Lysozyme</fullName>
    </submittedName>
</protein>
<dbReference type="InterPro" id="IPR017853">
    <property type="entry name" value="GH"/>
</dbReference>